<reference evidence="1" key="1">
    <citation type="submission" date="2014-12" db="EMBL/GenBank/DDBJ databases">
        <title>Parallel Evolution in Life History Adaptation Evident in the Tissue-Specific Poeciliopsis prolifica transcriptome.</title>
        <authorList>
            <person name="Jue N.K."/>
            <person name="Foley R.J."/>
            <person name="Obergfell C."/>
            <person name="Reznick D.N."/>
            <person name="O'Neill R.J."/>
            <person name="O'Neill M.J."/>
        </authorList>
    </citation>
    <scope>NUCLEOTIDE SEQUENCE</scope>
</reference>
<gene>
    <name evidence="1" type="primary">PPUP9132</name>
</gene>
<sequence>MNENLIRARKTLLPSSQSGNNINLSSCFGYSGDFLLALLHQNFISRLLHLISLDCLRPVFDNNGRWKLMAQWFWMDSVCLCLLLPGCITPGIRTERKCLISF</sequence>
<name>A0A0S7EUA1_9TELE</name>
<feature type="non-terminal residue" evidence="1">
    <location>
        <position position="102"/>
    </location>
</feature>
<proteinExistence type="predicted"/>
<evidence type="ECO:0000313" key="1">
    <source>
        <dbReference type="EMBL" id="JAO05258.1"/>
    </source>
</evidence>
<protein>
    <submittedName>
        <fullName evidence="1">PPUP9132</fullName>
    </submittedName>
</protein>
<dbReference type="EMBL" id="GBYX01476419">
    <property type="protein sequence ID" value="JAO05258.1"/>
    <property type="molecule type" value="Transcribed_RNA"/>
</dbReference>
<accession>A0A0S7EUA1</accession>
<dbReference type="AlphaFoldDB" id="A0A0S7EUA1"/>
<organism evidence="1">
    <name type="scientific">Poeciliopsis prolifica</name>
    <name type="common">blackstripe livebearer</name>
    <dbReference type="NCBI Taxonomy" id="188132"/>
    <lineage>
        <taxon>Eukaryota</taxon>
        <taxon>Metazoa</taxon>
        <taxon>Chordata</taxon>
        <taxon>Craniata</taxon>
        <taxon>Vertebrata</taxon>
        <taxon>Euteleostomi</taxon>
        <taxon>Actinopterygii</taxon>
        <taxon>Neopterygii</taxon>
        <taxon>Teleostei</taxon>
        <taxon>Neoteleostei</taxon>
        <taxon>Acanthomorphata</taxon>
        <taxon>Ovalentaria</taxon>
        <taxon>Atherinomorphae</taxon>
        <taxon>Cyprinodontiformes</taxon>
        <taxon>Poeciliidae</taxon>
        <taxon>Poeciliinae</taxon>
        <taxon>Poeciliopsis</taxon>
    </lineage>
</organism>